<keyword evidence="3" id="KW-1185">Reference proteome</keyword>
<accession>A0ABS8IMV5</accession>
<proteinExistence type="predicted"/>
<sequence length="236" mass="26107">MKPFILAALLTVAGGAQAQSLALPEPLRQAPQSHHNGSMDAAETPMLADETVDGNFRQWYAGQKRPALVLYFNRQLDQMPEGWHGNSRLLIEDVSRSGKVEDSRTIAIGVQHNSQKQSRSRSQLAKLFEQSLGAELKKQDVRLLDSTILHRKLAAGNRGGSTDIEYESLSRSARFVLEVELVWVNGECEAVANVKDIRSGEIPASVRLTIESLNSSSEIDQVSRALVQRLMQYKVA</sequence>
<feature type="chain" id="PRO_5047095527" description="Lipoprotein" evidence="1">
    <location>
        <begin position="19"/>
        <end position="236"/>
    </location>
</feature>
<evidence type="ECO:0008006" key="4">
    <source>
        <dbReference type="Google" id="ProtNLM"/>
    </source>
</evidence>
<gene>
    <name evidence="2" type="ORF">LMJ30_02150</name>
</gene>
<evidence type="ECO:0000256" key="1">
    <source>
        <dbReference type="SAM" id="SignalP"/>
    </source>
</evidence>
<reference evidence="2 3" key="1">
    <citation type="submission" date="2021-11" db="EMBL/GenBank/DDBJ databases">
        <authorList>
            <person name="Huq M.A."/>
        </authorList>
    </citation>
    <scope>NUCLEOTIDE SEQUENCE [LARGE SCALE GENOMIC DNA]</scope>
    <source>
        <strain evidence="2 3">MAHUQ-52</strain>
    </source>
</reference>
<keyword evidence="1" id="KW-0732">Signal</keyword>
<dbReference type="Proteomes" id="UP001198701">
    <property type="component" value="Unassembled WGS sequence"/>
</dbReference>
<dbReference type="EMBL" id="JAJHPV010000004">
    <property type="protein sequence ID" value="MCC6069759.1"/>
    <property type="molecule type" value="Genomic_DNA"/>
</dbReference>
<protein>
    <recommendedName>
        <fullName evidence="4">Lipoprotein</fullName>
    </recommendedName>
</protein>
<organism evidence="2 3">
    <name type="scientific">Massilia agrisoli</name>
    <dbReference type="NCBI Taxonomy" id="2892444"/>
    <lineage>
        <taxon>Bacteria</taxon>
        <taxon>Pseudomonadati</taxon>
        <taxon>Pseudomonadota</taxon>
        <taxon>Betaproteobacteria</taxon>
        <taxon>Burkholderiales</taxon>
        <taxon>Oxalobacteraceae</taxon>
        <taxon>Telluria group</taxon>
        <taxon>Massilia</taxon>
    </lineage>
</organism>
<name>A0ABS8IMV5_9BURK</name>
<evidence type="ECO:0000313" key="2">
    <source>
        <dbReference type="EMBL" id="MCC6069759.1"/>
    </source>
</evidence>
<evidence type="ECO:0000313" key="3">
    <source>
        <dbReference type="Proteomes" id="UP001198701"/>
    </source>
</evidence>
<comment type="caution">
    <text evidence="2">The sequence shown here is derived from an EMBL/GenBank/DDBJ whole genome shotgun (WGS) entry which is preliminary data.</text>
</comment>
<dbReference type="RefSeq" id="WP_229430692.1">
    <property type="nucleotide sequence ID" value="NZ_JAJHPV010000004.1"/>
</dbReference>
<feature type="signal peptide" evidence="1">
    <location>
        <begin position="1"/>
        <end position="18"/>
    </location>
</feature>